<dbReference type="InterPro" id="IPR036097">
    <property type="entry name" value="HisK_dim/P_sf"/>
</dbReference>
<dbReference type="GO" id="GO:0009927">
    <property type="term" value="F:histidine phosphotransfer kinase activity"/>
    <property type="evidence" value="ECO:0007669"/>
    <property type="project" value="TreeGrafter"/>
</dbReference>
<dbReference type="InterPro" id="IPR005467">
    <property type="entry name" value="His_kinase_dom"/>
</dbReference>
<accession>A0AAD1XV04</accession>
<proteinExistence type="predicted"/>
<dbReference type="GO" id="GO:0005886">
    <property type="term" value="C:plasma membrane"/>
    <property type="evidence" value="ECO:0007669"/>
    <property type="project" value="TreeGrafter"/>
</dbReference>
<comment type="caution">
    <text evidence="7">The sequence shown here is derived from an EMBL/GenBank/DDBJ whole genome shotgun (WGS) entry which is preliminary data.</text>
</comment>
<organism evidence="7 8">
    <name type="scientific">Euplotes crassus</name>
    <dbReference type="NCBI Taxonomy" id="5936"/>
    <lineage>
        <taxon>Eukaryota</taxon>
        <taxon>Sar</taxon>
        <taxon>Alveolata</taxon>
        <taxon>Ciliophora</taxon>
        <taxon>Intramacronucleata</taxon>
        <taxon>Spirotrichea</taxon>
        <taxon>Hypotrichia</taxon>
        <taxon>Euplotida</taxon>
        <taxon>Euplotidae</taxon>
        <taxon>Moneuplotes</taxon>
    </lineage>
</organism>
<dbReference type="SUPFAM" id="SSF47384">
    <property type="entry name" value="Homodimeric domain of signal transducing histidine kinase"/>
    <property type="match status" value="1"/>
</dbReference>
<dbReference type="Pfam" id="PF00512">
    <property type="entry name" value="HisKA"/>
    <property type="match status" value="1"/>
</dbReference>
<name>A0AAD1XV04_EUPCR</name>
<dbReference type="GO" id="GO:0000155">
    <property type="term" value="F:phosphorelay sensor kinase activity"/>
    <property type="evidence" value="ECO:0007669"/>
    <property type="project" value="InterPro"/>
</dbReference>
<evidence type="ECO:0000256" key="2">
    <source>
        <dbReference type="ARBA" id="ARBA00012438"/>
    </source>
</evidence>
<feature type="domain" description="Histidine kinase" evidence="6">
    <location>
        <begin position="384"/>
        <end position="673"/>
    </location>
</feature>
<dbReference type="EMBL" id="CAMPGE010021330">
    <property type="protein sequence ID" value="CAI2379482.1"/>
    <property type="molecule type" value="Genomic_DNA"/>
</dbReference>
<dbReference type="Gene3D" id="1.10.287.130">
    <property type="match status" value="1"/>
</dbReference>
<evidence type="ECO:0000256" key="4">
    <source>
        <dbReference type="ARBA" id="ARBA00022679"/>
    </source>
</evidence>
<keyword evidence="3" id="KW-0597">Phosphoprotein</keyword>
<dbReference type="Pfam" id="PF02518">
    <property type="entry name" value="HATPase_c"/>
    <property type="match status" value="1"/>
</dbReference>
<protein>
    <recommendedName>
        <fullName evidence="2">histidine kinase</fullName>
        <ecNumber evidence="2">2.7.13.3</ecNumber>
    </recommendedName>
</protein>
<dbReference type="AlphaFoldDB" id="A0AAD1XV04"/>
<dbReference type="SMART" id="SM00387">
    <property type="entry name" value="HATPase_c"/>
    <property type="match status" value="1"/>
</dbReference>
<dbReference type="Gene3D" id="3.30.565.10">
    <property type="entry name" value="Histidine kinase-like ATPase, C-terminal domain"/>
    <property type="match status" value="1"/>
</dbReference>
<dbReference type="Proteomes" id="UP001295684">
    <property type="component" value="Unassembled WGS sequence"/>
</dbReference>
<keyword evidence="4" id="KW-0808">Transferase</keyword>
<evidence type="ECO:0000313" key="8">
    <source>
        <dbReference type="Proteomes" id="UP001295684"/>
    </source>
</evidence>
<keyword evidence="5" id="KW-0418">Kinase</keyword>
<dbReference type="InterPro" id="IPR003661">
    <property type="entry name" value="HisK_dim/P_dom"/>
</dbReference>
<dbReference type="InterPro" id="IPR036890">
    <property type="entry name" value="HATPase_C_sf"/>
</dbReference>
<dbReference type="EC" id="2.7.13.3" evidence="2"/>
<dbReference type="InterPro" id="IPR003594">
    <property type="entry name" value="HATPase_dom"/>
</dbReference>
<reference evidence="7" key="1">
    <citation type="submission" date="2023-07" db="EMBL/GenBank/DDBJ databases">
        <authorList>
            <consortium name="AG Swart"/>
            <person name="Singh M."/>
            <person name="Singh A."/>
            <person name="Seah K."/>
            <person name="Emmerich C."/>
        </authorList>
    </citation>
    <scope>NUCLEOTIDE SEQUENCE</scope>
    <source>
        <strain evidence="7">DP1</strain>
    </source>
</reference>
<dbReference type="PANTHER" id="PTHR43047">
    <property type="entry name" value="TWO-COMPONENT HISTIDINE PROTEIN KINASE"/>
    <property type="match status" value="1"/>
</dbReference>
<evidence type="ECO:0000259" key="6">
    <source>
        <dbReference type="PROSITE" id="PS50109"/>
    </source>
</evidence>
<dbReference type="PROSITE" id="PS50109">
    <property type="entry name" value="HIS_KIN"/>
    <property type="match status" value="1"/>
</dbReference>
<evidence type="ECO:0000256" key="1">
    <source>
        <dbReference type="ARBA" id="ARBA00000085"/>
    </source>
</evidence>
<gene>
    <name evidence="7" type="ORF">ECRASSUSDP1_LOCUS20892</name>
</gene>
<keyword evidence="8" id="KW-1185">Reference proteome</keyword>
<dbReference type="PRINTS" id="PR00344">
    <property type="entry name" value="BCTRLSENSOR"/>
</dbReference>
<evidence type="ECO:0000256" key="3">
    <source>
        <dbReference type="ARBA" id="ARBA00022553"/>
    </source>
</evidence>
<dbReference type="SUPFAM" id="SSF55874">
    <property type="entry name" value="ATPase domain of HSP90 chaperone/DNA topoisomerase II/histidine kinase"/>
    <property type="match status" value="1"/>
</dbReference>
<evidence type="ECO:0000313" key="7">
    <source>
        <dbReference type="EMBL" id="CAI2379482.1"/>
    </source>
</evidence>
<evidence type="ECO:0000256" key="5">
    <source>
        <dbReference type="ARBA" id="ARBA00022777"/>
    </source>
</evidence>
<dbReference type="PANTHER" id="PTHR43047:SF72">
    <property type="entry name" value="OSMOSENSING HISTIDINE PROTEIN KINASE SLN1"/>
    <property type="match status" value="1"/>
</dbReference>
<comment type="catalytic activity">
    <reaction evidence="1">
        <text>ATP + protein L-histidine = ADP + protein N-phospho-L-histidine.</text>
        <dbReference type="EC" id="2.7.13.3"/>
    </reaction>
</comment>
<dbReference type="InterPro" id="IPR004358">
    <property type="entry name" value="Sig_transdc_His_kin-like_C"/>
</dbReference>
<sequence length="673" mass="78046">MLLLTLLYIVVSKSEPLWFRAILIPIEILILYYLEKGIEKQDWMANYCGIFISSLMYFHMTEVNLKFERYRLHEGYLLQISAAFSFSTCVTTNWKTLCINQCLLHLYGFIRLWNKFEDLSDLYYPGSLSSLVFFVFGSYCYSSILKEEFIASFNNVNTLKSQKKVINCLPEGVLIASKDNQYKYVNSKIKHILDIKKFYKDEDEKEILKTSQELITRELDNIVKNISSRYPDMQESDNEDSSRLLNKLLRNFTVTCKDTDFGQRKLGMLSDSQDYNDQPRMHRFGELLNVEMSLSEFLNKERKSLLDGCYCNKESKISVKYKSQELQELQDQRREFIIKTTIVEFASASGCDPSCIHMFIDTTQISQLEEAKAQNHYQRQMLSNVSHELRTPLNSIMASLELMRAEEYGKNNRFLHIASSSCTILGMLVEDILDHAKIESGVFQINEEVFTMTECIKEIKEVFILQANGKGLELKMNIQDKLKKLPIFSDKQRLKQVLMNLVSNSLKFTDRGFITIDISEKSDLEESKVFEESKSYEERQFLDNSLEDFENESMECFSENSALQMNRNDCTKYLFHAHRSRFNSLDEEESDFSKTMSINLKVIDTGIGISQADQRSLFKLFGKLSSNHNRNKTGCGLGLTICKKIIEKLGGTINLFSEENVGTTVECHFTCKY</sequence>
<dbReference type="CDD" id="cd00082">
    <property type="entry name" value="HisKA"/>
    <property type="match status" value="1"/>
</dbReference>
<dbReference type="SMART" id="SM00388">
    <property type="entry name" value="HisKA"/>
    <property type="match status" value="1"/>
</dbReference>